<dbReference type="GO" id="GO:0030388">
    <property type="term" value="P:fructose 1,6-bisphosphate metabolic process"/>
    <property type="evidence" value="ECO:0007669"/>
    <property type="project" value="InterPro"/>
</dbReference>
<dbReference type="InterPro" id="IPR000771">
    <property type="entry name" value="FBA_II"/>
</dbReference>
<dbReference type="InterPro" id="IPR011289">
    <property type="entry name" value="Fruc_bis_ald_class-2"/>
</dbReference>
<dbReference type="InterPro" id="IPR050246">
    <property type="entry name" value="Class_II_FBP_aldolase"/>
</dbReference>
<dbReference type="PIRSF" id="PIRSF001359">
    <property type="entry name" value="F_bP_aldolase_II"/>
    <property type="match status" value="1"/>
</dbReference>
<name>A0A511RJL7_9DEIN</name>
<accession>A0A511RJL7</accession>
<feature type="binding site" evidence="6">
    <location>
        <position position="210"/>
    </location>
    <ligand>
        <name>Zn(2+)</name>
        <dbReference type="ChEBI" id="CHEBI:29105"/>
        <label>1</label>
        <note>catalytic</note>
    </ligand>
</feature>
<feature type="binding site" evidence="5">
    <location>
        <begin position="211"/>
        <end position="213"/>
    </location>
    <ligand>
        <name>dihydroxyacetone phosphate</name>
        <dbReference type="ChEBI" id="CHEBI:57642"/>
    </ligand>
</feature>
<dbReference type="CDD" id="cd00947">
    <property type="entry name" value="TBP_aldolase_IIB"/>
    <property type="match status" value="1"/>
</dbReference>
<feature type="binding site" evidence="6">
    <location>
        <position position="132"/>
    </location>
    <ligand>
        <name>Zn(2+)</name>
        <dbReference type="ChEBI" id="CHEBI:29105"/>
        <label>2</label>
    </ligand>
</feature>
<dbReference type="NCBIfam" id="TIGR00167">
    <property type="entry name" value="cbbA"/>
    <property type="match status" value="1"/>
</dbReference>
<feature type="binding site" evidence="6">
    <location>
        <position position="102"/>
    </location>
    <ligand>
        <name>Zn(2+)</name>
        <dbReference type="ChEBI" id="CHEBI:29105"/>
        <label>2</label>
    </ligand>
</feature>
<comment type="caution">
    <text evidence="7">The sequence shown here is derived from an EMBL/GenBank/DDBJ whole genome shotgun (WGS) entry which is preliminary data.</text>
</comment>
<dbReference type="NCBIfam" id="TIGR01859">
    <property type="entry name" value="fruc_bis_ald"/>
    <property type="match status" value="1"/>
</dbReference>
<evidence type="ECO:0000256" key="6">
    <source>
        <dbReference type="PIRSR" id="PIRSR001359-3"/>
    </source>
</evidence>
<dbReference type="EMBL" id="BJXN01000007">
    <property type="protein sequence ID" value="GEM89839.1"/>
    <property type="molecule type" value="Genomic_DNA"/>
</dbReference>
<comment type="cofactor">
    <cofactor evidence="6">
        <name>Zn(2+)</name>
        <dbReference type="ChEBI" id="CHEBI:29105"/>
    </cofactor>
    <text evidence="6">Binds 2 Zn(2+) ions per subunit. One is catalytic and the other provides a structural contribution.</text>
</comment>
<evidence type="ECO:0000256" key="1">
    <source>
        <dbReference type="ARBA" id="ARBA00022723"/>
    </source>
</evidence>
<evidence type="ECO:0000256" key="4">
    <source>
        <dbReference type="PIRSR" id="PIRSR001359-1"/>
    </source>
</evidence>
<dbReference type="OrthoDB" id="9803995at2"/>
<organism evidence="7 8">
    <name type="scientific">Oceanithermus desulfurans NBRC 100063</name>
    <dbReference type="NCBI Taxonomy" id="1227550"/>
    <lineage>
        <taxon>Bacteria</taxon>
        <taxon>Thermotogati</taxon>
        <taxon>Deinococcota</taxon>
        <taxon>Deinococci</taxon>
        <taxon>Thermales</taxon>
        <taxon>Thermaceae</taxon>
        <taxon>Oceanithermus</taxon>
    </lineage>
</organism>
<protein>
    <submittedName>
        <fullName evidence="7">Fructose-1,6-bisphosphate aldolase, class II</fullName>
    </submittedName>
</protein>
<evidence type="ECO:0000313" key="7">
    <source>
        <dbReference type="EMBL" id="GEM89839.1"/>
    </source>
</evidence>
<dbReference type="PANTHER" id="PTHR30304">
    <property type="entry name" value="D-TAGATOSE-1,6-BISPHOSPHATE ALDOLASE"/>
    <property type="match status" value="1"/>
</dbReference>
<feature type="binding site" evidence="5">
    <location>
        <begin position="253"/>
        <end position="256"/>
    </location>
    <ligand>
        <name>dihydroxyacetone phosphate</name>
        <dbReference type="ChEBI" id="CHEBI:57642"/>
    </ligand>
</feature>
<feature type="active site" description="Proton donor" evidence="4">
    <location>
        <position position="80"/>
    </location>
</feature>
<feature type="binding site" evidence="6">
    <location>
        <position position="81"/>
    </location>
    <ligand>
        <name>Zn(2+)</name>
        <dbReference type="ChEBI" id="CHEBI:29105"/>
        <label>1</label>
        <note>catalytic</note>
    </ligand>
</feature>
<gene>
    <name evidence="7" type="ORF">ODE01S_12730</name>
</gene>
<keyword evidence="2 6" id="KW-0862">Zinc</keyword>
<dbReference type="Gene3D" id="3.20.20.70">
    <property type="entry name" value="Aldolase class I"/>
    <property type="match status" value="1"/>
</dbReference>
<dbReference type="SUPFAM" id="SSF51569">
    <property type="entry name" value="Aldolase"/>
    <property type="match status" value="1"/>
</dbReference>
<dbReference type="Proteomes" id="UP000321827">
    <property type="component" value="Unassembled WGS sequence"/>
</dbReference>
<dbReference type="RefSeq" id="WP_147147022.1">
    <property type="nucleotide sequence ID" value="NZ_BJXN01000007.1"/>
</dbReference>
<evidence type="ECO:0000313" key="8">
    <source>
        <dbReference type="Proteomes" id="UP000321827"/>
    </source>
</evidence>
<keyword evidence="3" id="KW-0456">Lyase</keyword>
<dbReference type="GO" id="GO:0004332">
    <property type="term" value="F:fructose-bisphosphate aldolase activity"/>
    <property type="evidence" value="ECO:0007669"/>
    <property type="project" value="InterPro"/>
</dbReference>
<keyword evidence="1 6" id="KW-0479">Metal-binding</keyword>
<dbReference type="PANTHER" id="PTHR30304:SF0">
    <property type="entry name" value="D-TAGATOSE-1,6-BISPHOSPHATE ALDOLASE SUBUNIT GATY-RELATED"/>
    <property type="match status" value="1"/>
</dbReference>
<dbReference type="GO" id="GO:0006096">
    <property type="term" value="P:glycolytic process"/>
    <property type="evidence" value="ECO:0007669"/>
    <property type="project" value="InterPro"/>
</dbReference>
<dbReference type="Pfam" id="PF01116">
    <property type="entry name" value="F_bP_aldolase"/>
    <property type="match status" value="1"/>
</dbReference>
<feature type="binding site" evidence="5">
    <location>
        <position position="179"/>
    </location>
    <ligand>
        <name>dihydroxyacetone phosphate</name>
        <dbReference type="ChEBI" id="CHEBI:57642"/>
    </ligand>
</feature>
<evidence type="ECO:0000256" key="5">
    <source>
        <dbReference type="PIRSR" id="PIRSR001359-2"/>
    </source>
</evidence>
<evidence type="ECO:0000256" key="3">
    <source>
        <dbReference type="ARBA" id="ARBA00023239"/>
    </source>
</evidence>
<dbReference type="InterPro" id="IPR013785">
    <property type="entry name" value="Aldolase_TIM"/>
</dbReference>
<dbReference type="AlphaFoldDB" id="A0A511RJL7"/>
<sequence length="308" mass="33473">MLVTGLEILSRARKQGYGVGAFNTNNMEITQAILEAAEAKRSPVILALSEGALKYGGRELTTMVREAARDARVPVAVHLDHGASYETVLRALRYGFTSVMIDKSGEDFETNVRETRRVVEAAHAVGVSVEAELGRLAGIEEHVAVDEKDALLTNPREAQLFVEQTGIDFLAVAIGTSHGPYKGKGKPFIDHERLVKIAELLGKDYPLVLHGASGVPQELVRRFRAAGGEIGDAHGIAPEDIQKAVSEGIAKINTDTDLRLAFTARVREVLNENPKVFDPRKILGPAREEMRKVVEARMDLFGSSGKAD</sequence>
<feature type="binding site" evidence="6">
    <location>
        <position position="178"/>
    </location>
    <ligand>
        <name>Zn(2+)</name>
        <dbReference type="ChEBI" id="CHEBI:29105"/>
        <label>1</label>
        <note>catalytic</note>
    </ligand>
</feature>
<evidence type="ECO:0000256" key="2">
    <source>
        <dbReference type="ARBA" id="ARBA00022833"/>
    </source>
</evidence>
<proteinExistence type="predicted"/>
<reference evidence="7 8" key="1">
    <citation type="submission" date="2019-07" db="EMBL/GenBank/DDBJ databases">
        <title>Whole genome shotgun sequence of Oceanithermus desulfurans NBRC 100063.</title>
        <authorList>
            <person name="Hosoyama A."/>
            <person name="Uohara A."/>
            <person name="Ohji S."/>
            <person name="Ichikawa N."/>
        </authorList>
    </citation>
    <scope>NUCLEOTIDE SEQUENCE [LARGE SCALE GENOMIC DNA]</scope>
    <source>
        <strain evidence="7 8">NBRC 100063</strain>
    </source>
</reference>
<dbReference type="GO" id="GO:0008270">
    <property type="term" value="F:zinc ion binding"/>
    <property type="evidence" value="ECO:0007669"/>
    <property type="project" value="InterPro"/>
</dbReference>